<dbReference type="GeneID" id="81389036"/>
<comment type="caution">
    <text evidence="1">The sequence shown here is derived from an EMBL/GenBank/DDBJ whole genome shotgun (WGS) entry which is preliminary data.</text>
</comment>
<accession>A0A9W9TGK4</accession>
<dbReference type="OrthoDB" id="5430668at2759"/>
<dbReference type="EMBL" id="JAPQKT010000009">
    <property type="protein sequence ID" value="KAJ5222077.1"/>
    <property type="molecule type" value="Genomic_DNA"/>
</dbReference>
<evidence type="ECO:0000313" key="2">
    <source>
        <dbReference type="Proteomes" id="UP001147733"/>
    </source>
</evidence>
<evidence type="ECO:0000313" key="1">
    <source>
        <dbReference type="EMBL" id="KAJ5222077.1"/>
    </source>
</evidence>
<sequence length="253" mass="29181">MGESSDKEKGLALFEGYCERNGEDSDGSTPEVRPRVGDRQLSLSTLLYEYYLPDPGSGKAPVFDGKSAEDFIERFEDMCKRRGVRKWKDLCQYFPEYLDKPLRRCAKKVSSKDVKQYVSNFVEVSNMLLSQGKMMEDLRCDMFITGLPGDLCEQVYCVVGVELEDSGKGIFAKISKTVLQEVRIQENAIRRERAIEAYPNEDISWKPKKQILEKFLNTLQRANTNSNVQDLSYELEQLKIHLLKQEEKQEEEC</sequence>
<dbReference type="RefSeq" id="XP_056497000.1">
    <property type="nucleotide sequence ID" value="XM_056649869.1"/>
</dbReference>
<protein>
    <submittedName>
        <fullName evidence="1">Uncharacterized protein</fullName>
    </submittedName>
</protein>
<dbReference type="Proteomes" id="UP001147733">
    <property type="component" value="Unassembled WGS sequence"/>
</dbReference>
<name>A0A9W9TGK4_PENCI</name>
<dbReference type="AlphaFoldDB" id="A0A9W9TGK4"/>
<proteinExistence type="predicted"/>
<organism evidence="1 2">
    <name type="scientific">Penicillium citrinum</name>
    <dbReference type="NCBI Taxonomy" id="5077"/>
    <lineage>
        <taxon>Eukaryota</taxon>
        <taxon>Fungi</taxon>
        <taxon>Dikarya</taxon>
        <taxon>Ascomycota</taxon>
        <taxon>Pezizomycotina</taxon>
        <taxon>Eurotiomycetes</taxon>
        <taxon>Eurotiomycetidae</taxon>
        <taxon>Eurotiales</taxon>
        <taxon>Aspergillaceae</taxon>
        <taxon>Penicillium</taxon>
    </lineage>
</organism>
<keyword evidence="2" id="KW-1185">Reference proteome</keyword>
<reference evidence="1" key="1">
    <citation type="submission" date="2022-11" db="EMBL/GenBank/DDBJ databases">
        <authorList>
            <person name="Petersen C."/>
        </authorList>
    </citation>
    <scope>NUCLEOTIDE SEQUENCE</scope>
    <source>
        <strain evidence="1">IBT 23319</strain>
    </source>
</reference>
<gene>
    <name evidence="1" type="ORF">N7469_010964</name>
</gene>
<reference evidence="1" key="2">
    <citation type="journal article" date="2023" name="IMA Fungus">
        <title>Comparative genomic study of the Penicillium genus elucidates a diverse pangenome and 15 lateral gene transfer events.</title>
        <authorList>
            <person name="Petersen C."/>
            <person name="Sorensen T."/>
            <person name="Nielsen M.R."/>
            <person name="Sondergaard T.E."/>
            <person name="Sorensen J.L."/>
            <person name="Fitzpatrick D.A."/>
            <person name="Frisvad J.C."/>
            <person name="Nielsen K.L."/>
        </authorList>
    </citation>
    <scope>NUCLEOTIDE SEQUENCE</scope>
    <source>
        <strain evidence="1">IBT 23319</strain>
    </source>
</reference>